<dbReference type="NCBIfam" id="TIGR00745">
    <property type="entry name" value="apbA_panE"/>
    <property type="match status" value="1"/>
</dbReference>
<evidence type="ECO:0000256" key="3">
    <source>
        <dbReference type="ARBA" id="ARBA00023002"/>
    </source>
</evidence>
<evidence type="ECO:0000256" key="2">
    <source>
        <dbReference type="ARBA" id="ARBA00022857"/>
    </source>
</evidence>
<organism evidence="6">
    <name type="scientific">hydrothermal vent metagenome</name>
    <dbReference type="NCBI Taxonomy" id="652676"/>
    <lineage>
        <taxon>unclassified sequences</taxon>
        <taxon>metagenomes</taxon>
        <taxon>ecological metagenomes</taxon>
    </lineage>
</organism>
<dbReference type="Gene3D" id="1.10.1040.10">
    <property type="entry name" value="N-(1-d-carboxylethyl)-l-norvaline Dehydrogenase, domain 2"/>
    <property type="match status" value="1"/>
</dbReference>
<keyword evidence="3 6" id="KW-0560">Oxidoreductase</keyword>
<name>A0A161JVM9_9ZZZZ</name>
<dbReference type="GO" id="GO:0005737">
    <property type="term" value="C:cytoplasm"/>
    <property type="evidence" value="ECO:0007669"/>
    <property type="project" value="TreeGrafter"/>
</dbReference>
<dbReference type="Gene3D" id="3.40.50.720">
    <property type="entry name" value="NAD(P)-binding Rossmann-like Domain"/>
    <property type="match status" value="1"/>
</dbReference>
<dbReference type="SUPFAM" id="SSF48179">
    <property type="entry name" value="6-phosphogluconate dehydrogenase C-terminal domain-like"/>
    <property type="match status" value="1"/>
</dbReference>
<dbReference type="Pfam" id="PF02558">
    <property type="entry name" value="ApbA"/>
    <property type="match status" value="1"/>
</dbReference>
<dbReference type="InterPro" id="IPR013752">
    <property type="entry name" value="KPA_reductase"/>
</dbReference>
<keyword evidence="2" id="KW-0521">NADP</keyword>
<evidence type="ECO:0000259" key="5">
    <source>
        <dbReference type="Pfam" id="PF08546"/>
    </source>
</evidence>
<dbReference type="EMBL" id="FAXA01000421">
    <property type="protein sequence ID" value="CUV03433.1"/>
    <property type="molecule type" value="Genomic_DNA"/>
</dbReference>
<dbReference type="InterPro" id="IPR013332">
    <property type="entry name" value="KPR_N"/>
</dbReference>
<dbReference type="InterPro" id="IPR003710">
    <property type="entry name" value="ApbA"/>
</dbReference>
<dbReference type="Pfam" id="PF08546">
    <property type="entry name" value="ApbA_C"/>
    <property type="match status" value="1"/>
</dbReference>
<feature type="domain" description="Ketopantoate reductase C-terminal" evidence="5">
    <location>
        <begin position="178"/>
        <end position="298"/>
    </location>
</feature>
<dbReference type="PANTHER" id="PTHR21708">
    <property type="entry name" value="PROBABLE 2-DEHYDROPANTOATE 2-REDUCTASE"/>
    <property type="match status" value="1"/>
</dbReference>
<dbReference type="FunFam" id="3.40.50.720:FF:000307">
    <property type="entry name" value="2-dehydropantoate 2-reductase"/>
    <property type="match status" value="1"/>
</dbReference>
<evidence type="ECO:0000256" key="1">
    <source>
        <dbReference type="ARBA" id="ARBA00007870"/>
    </source>
</evidence>
<accession>A0A161JVM9</accession>
<evidence type="ECO:0000313" key="6">
    <source>
        <dbReference type="EMBL" id="CUV03433.1"/>
    </source>
</evidence>
<protein>
    <submittedName>
        <fullName evidence="6">2-dehydropantoate 2-reductase</fullName>
        <ecNumber evidence="6">1.1.1.169</ecNumber>
    </submittedName>
</protein>
<sequence>MRIAIFGAGGIGGYLGGRLSQAGEDVVLIARGEHLAAIREHGLRVDSIKGDFVATPALATDNPAEVGIVDAVILGVKAWQVIDAAKAMRPMVGPNTFVVPMQNGVEAPAQLASVLGEKAVVIGLGGMVSYIVGPGHILHVGSEPFVSFGESDDSPSDRTQRLLEAFQHAGVTANIPDNVYAALWGKLAFMAANSGVGAITRVPVGQWRSVAGSWEMAQQVVKEVLVVAHAKGINMPVDSLPATIARLESSHPSGTSSMQRDLMEGRPSELEVQNGGVVRLGLEAGVPTPVNSFIYDSLLPQEMKARGEFPAAED</sequence>
<dbReference type="InterPro" id="IPR013328">
    <property type="entry name" value="6PGD_dom2"/>
</dbReference>
<gene>
    <name evidence="6" type="ORF">MGWOODY_Clf511</name>
</gene>
<dbReference type="PANTHER" id="PTHR21708:SF26">
    <property type="entry name" value="2-DEHYDROPANTOATE 2-REDUCTASE"/>
    <property type="match status" value="1"/>
</dbReference>
<feature type="domain" description="Ketopantoate reductase N-terminal" evidence="4">
    <location>
        <begin position="3"/>
        <end position="150"/>
    </location>
</feature>
<dbReference type="InterPro" id="IPR008927">
    <property type="entry name" value="6-PGluconate_DH-like_C_sf"/>
</dbReference>
<dbReference type="InterPro" id="IPR036291">
    <property type="entry name" value="NAD(P)-bd_dom_sf"/>
</dbReference>
<dbReference type="InterPro" id="IPR051402">
    <property type="entry name" value="KPR-Related"/>
</dbReference>
<evidence type="ECO:0000259" key="4">
    <source>
        <dbReference type="Pfam" id="PF02558"/>
    </source>
</evidence>
<dbReference type="SUPFAM" id="SSF51735">
    <property type="entry name" value="NAD(P)-binding Rossmann-fold domains"/>
    <property type="match status" value="1"/>
</dbReference>
<comment type="similarity">
    <text evidence="1">Belongs to the ketopantoate reductase family.</text>
</comment>
<dbReference type="EC" id="1.1.1.169" evidence="6"/>
<dbReference type="GO" id="GO:0015940">
    <property type="term" value="P:pantothenate biosynthetic process"/>
    <property type="evidence" value="ECO:0007669"/>
    <property type="project" value="InterPro"/>
</dbReference>
<dbReference type="AlphaFoldDB" id="A0A161JVM9"/>
<dbReference type="GO" id="GO:0008677">
    <property type="term" value="F:2-dehydropantoate 2-reductase activity"/>
    <property type="evidence" value="ECO:0007669"/>
    <property type="project" value="UniProtKB-EC"/>
</dbReference>
<reference evidence="6" key="1">
    <citation type="submission" date="2015-10" db="EMBL/GenBank/DDBJ databases">
        <authorList>
            <person name="Gilbert D.G."/>
        </authorList>
    </citation>
    <scope>NUCLEOTIDE SEQUENCE</scope>
</reference>
<proteinExistence type="inferred from homology"/>